<comment type="pathway">
    <text evidence="2 7">Carbohydrate metabolism; pentose and glucuronate interconversion.</text>
</comment>
<dbReference type="Gene3D" id="3.20.20.140">
    <property type="entry name" value="Metal-dependent hydrolases"/>
    <property type="match status" value="1"/>
</dbReference>
<dbReference type="AlphaFoldDB" id="A0A926DSW7"/>
<evidence type="ECO:0000256" key="6">
    <source>
        <dbReference type="ARBA" id="ARBA00023235"/>
    </source>
</evidence>
<dbReference type="PANTHER" id="PTHR30068:SF4">
    <property type="entry name" value="URONATE ISOMERASE"/>
    <property type="match status" value="1"/>
</dbReference>
<evidence type="ECO:0000313" key="8">
    <source>
        <dbReference type="EMBL" id="MBC8543373.1"/>
    </source>
</evidence>
<keyword evidence="9" id="KW-1185">Reference proteome</keyword>
<gene>
    <name evidence="7 8" type="primary">uxaC</name>
    <name evidence="8" type="ORF">H8730_07430</name>
</gene>
<dbReference type="InterPro" id="IPR003766">
    <property type="entry name" value="Uronate_isomerase"/>
</dbReference>
<dbReference type="HAMAP" id="MF_00675">
    <property type="entry name" value="UxaC"/>
    <property type="match status" value="1"/>
</dbReference>
<dbReference type="GO" id="GO:0042840">
    <property type="term" value="P:D-glucuronate catabolic process"/>
    <property type="evidence" value="ECO:0007669"/>
    <property type="project" value="TreeGrafter"/>
</dbReference>
<dbReference type="EMBL" id="JACRSQ010000008">
    <property type="protein sequence ID" value="MBC8543373.1"/>
    <property type="molecule type" value="Genomic_DNA"/>
</dbReference>
<comment type="catalytic activity">
    <reaction evidence="7">
        <text>aldehydo-D-galacturonate = keto-D-tagaturonate</text>
        <dbReference type="Rhea" id="RHEA:27702"/>
        <dbReference type="ChEBI" id="CHEBI:12952"/>
        <dbReference type="ChEBI" id="CHEBI:17886"/>
    </reaction>
</comment>
<protein>
    <recommendedName>
        <fullName evidence="5 7">Uronate isomerase</fullName>
        <ecNumber evidence="4 7">5.3.1.12</ecNumber>
    </recommendedName>
    <alternativeName>
        <fullName evidence="7">Glucuronate isomerase</fullName>
    </alternativeName>
    <alternativeName>
        <fullName evidence="7">Uronic isomerase</fullName>
    </alternativeName>
</protein>
<dbReference type="Proteomes" id="UP000657006">
    <property type="component" value="Unassembled WGS sequence"/>
</dbReference>
<organism evidence="8 9">
    <name type="scientific">Bianquea renquensis</name>
    <dbReference type="NCBI Taxonomy" id="2763661"/>
    <lineage>
        <taxon>Bacteria</taxon>
        <taxon>Bacillati</taxon>
        <taxon>Bacillota</taxon>
        <taxon>Clostridia</taxon>
        <taxon>Eubacteriales</taxon>
        <taxon>Bianqueaceae</taxon>
        <taxon>Bianquea</taxon>
    </lineage>
</organism>
<evidence type="ECO:0000256" key="2">
    <source>
        <dbReference type="ARBA" id="ARBA00004892"/>
    </source>
</evidence>
<dbReference type="InterPro" id="IPR032466">
    <property type="entry name" value="Metal_Hydrolase"/>
</dbReference>
<evidence type="ECO:0000256" key="7">
    <source>
        <dbReference type="HAMAP-Rule" id="MF_00675"/>
    </source>
</evidence>
<evidence type="ECO:0000313" key="9">
    <source>
        <dbReference type="Proteomes" id="UP000657006"/>
    </source>
</evidence>
<sequence length="466" mass="53768">MRDFMDDNFLLDTPTAVELYHQTAKRQPVIDYHCHLSASDILDNQPISDLYTLWLAGDHYKWRAMRAAGIPERLITGDADGYEKYLAYAKMMPEAIGNPLYHWTHLELRRYFGIQDFLCPETAESIWRQAERRIAQGGFTPRELILRSNLYALCTTEDPSAQLREHAELAQCKDFPVKVLPAFRPDGVLHIEEKGFASRVQNLGTAAGIKIVNLASLKEALVRRMDYFVNFGCPASDMAFEKMPCALTDVNSVEMIFQAALSGKRLTDREAEQYSTHMLLFLGKEYHRRDWAMEIHLGAMRSQNTRRVQEVGYASGFDSIGDCEMEAPLFHFLDELEKDRALPKTILFCVNSKDSDVFASMIGNFQSDRWPSKMQYGTAWWFQDHRAGMERQMRDLASQGLLGGFIGMLTDSRSFLSYSRHEYFRRILCGMIGRWVENGEYPSERKQLTRLVENICFHNAKEYFNL</sequence>
<comment type="catalytic activity">
    <reaction evidence="1 7">
        <text>D-glucuronate = D-fructuronate</text>
        <dbReference type="Rhea" id="RHEA:13049"/>
        <dbReference type="ChEBI" id="CHEBI:58720"/>
        <dbReference type="ChEBI" id="CHEBI:59863"/>
        <dbReference type="EC" id="5.3.1.12"/>
    </reaction>
</comment>
<evidence type="ECO:0000256" key="4">
    <source>
        <dbReference type="ARBA" id="ARBA00012546"/>
    </source>
</evidence>
<reference evidence="8" key="1">
    <citation type="submission" date="2020-08" db="EMBL/GenBank/DDBJ databases">
        <title>Genome public.</title>
        <authorList>
            <person name="Liu C."/>
            <person name="Sun Q."/>
        </authorList>
    </citation>
    <scope>NUCLEOTIDE SEQUENCE</scope>
    <source>
        <strain evidence="8">NSJ-32</strain>
    </source>
</reference>
<dbReference type="Gene3D" id="1.10.2020.10">
    <property type="entry name" value="uronate isomerase, domain 2, chain A"/>
    <property type="match status" value="1"/>
</dbReference>
<evidence type="ECO:0000256" key="1">
    <source>
        <dbReference type="ARBA" id="ARBA00001165"/>
    </source>
</evidence>
<evidence type="ECO:0000256" key="3">
    <source>
        <dbReference type="ARBA" id="ARBA00008397"/>
    </source>
</evidence>
<name>A0A926DSW7_9FIRM</name>
<dbReference type="RefSeq" id="WP_177715975.1">
    <property type="nucleotide sequence ID" value="NZ_JACRSQ010000008.1"/>
</dbReference>
<proteinExistence type="inferred from homology"/>
<dbReference type="PANTHER" id="PTHR30068">
    <property type="entry name" value="URONATE ISOMERASE"/>
    <property type="match status" value="1"/>
</dbReference>
<dbReference type="GO" id="GO:0008880">
    <property type="term" value="F:glucuronate isomerase activity"/>
    <property type="evidence" value="ECO:0007669"/>
    <property type="project" value="UniProtKB-UniRule"/>
</dbReference>
<comment type="similarity">
    <text evidence="3 7">Belongs to the metallo-dependent hydrolases superfamily. Uronate isomerase family.</text>
</comment>
<dbReference type="EC" id="5.3.1.12" evidence="4 7"/>
<evidence type="ECO:0000256" key="5">
    <source>
        <dbReference type="ARBA" id="ARBA00020555"/>
    </source>
</evidence>
<dbReference type="SUPFAM" id="SSF51556">
    <property type="entry name" value="Metallo-dependent hydrolases"/>
    <property type="match status" value="1"/>
</dbReference>
<keyword evidence="6 7" id="KW-0413">Isomerase</keyword>
<comment type="caution">
    <text evidence="8">The sequence shown here is derived from an EMBL/GenBank/DDBJ whole genome shotgun (WGS) entry which is preliminary data.</text>
</comment>
<dbReference type="NCBIfam" id="NF002794">
    <property type="entry name" value="PRK02925.1"/>
    <property type="match status" value="1"/>
</dbReference>
<dbReference type="GO" id="GO:0019698">
    <property type="term" value="P:D-galacturonate catabolic process"/>
    <property type="evidence" value="ECO:0007669"/>
    <property type="project" value="TreeGrafter"/>
</dbReference>
<dbReference type="Pfam" id="PF02614">
    <property type="entry name" value="UxaC"/>
    <property type="match status" value="1"/>
</dbReference>
<accession>A0A926DSW7</accession>